<dbReference type="InterPro" id="IPR000182">
    <property type="entry name" value="GNAT_dom"/>
</dbReference>
<proteinExistence type="predicted"/>
<gene>
    <name evidence="2" type="ORF">SRS1_13395</name>
</gene>
<reference evidence="2 3" key="1">
    <citation type="submission" date="2017-02" db="EMBL/GenBank/DDBJ databases">
        <authorList>
            <person name="Peterson S.W."/>
        </authorList>
    </citation>
    <scope>NUCLEOTIDE SEQUENCE [LARGE SCALE GENOMIC DNA]</scope>
    <source>
        <strain evidence="2 3">SRS1_H2-8</strain>
    </source>
</reference>
<dbReference type="GO" id="GO:1990189">
    <property type="term" value="F:protein N-terminal-serine acetyltransferase activity"/>
    <property type="evidence" value="ECO:0007669"/>
    <property type="project" value="TreeGrafter"/>
</dbReference>
<dbReference type="SUPFAM" id="SSF55729">
    <property type="entry name" value="Acyl-CoA N-acyltransferases (Nat)"/>
    <property type="match status" value="1"/>
</dbReference>
<dbReference type="InterPro" id="IPR016181">
    <property type="entry name" value="Acyl_CoA_acyltransferase"/>
</dbReference>
<name>A0A2N8UCU8_9BASI</name>
<sequence>MTHPTYDAETFSLPVPGTALTLRPVRLLDASNLRDRCADPLNVRFLPHIQGKENQTTGEVEAWIRTVQAGFNRDSLFLVICDAHGSVIGEGPLGYINWHTKEAESGLMLDHQQTGKGIATSVLNASMDFAFTELGLDKVKYGTLQDNKGMVKVLMHKLRCKGAPEERTRNDGKKELNFVFTRQDWLAASS</sequence>
<organism evidence="2 3">
    <name type="scientific">Sporisorium reilianum f. sp. reilianum</name>
    <dbReference type="NCBI Taxonomy" id="72559"/>
    <lineage>
        <taxon>Eukaryota</taxon>
        <taxon>Fungi</taxon>
        <taxon>Dikarya</taxon>
        <taxon>Basidiomycota</taxon>
        <taxon>Ustilaginomycotina</taxon>
        <taxon>Ustilaginomycetes</taxon>
        <taxon>Ustilaginales</taxon>
        <taxon>Ustilaginaceae</taxon>
        <taxon>Sporisorium</taxon>
    </lineage>
</organism>
<feature type="domain" description="N-acetyltransferase" evidence="1">
    <location>
        <begin position="20"/>
        <end position="155"/>
    </location>
</feature>
<evidence type="ECO:0000313" key="3">
    <source>
        <dbReference type="Proteomes" id="UP000239563"/>
    </source>
</evidence>
<dbReference type="Proteomes" id="UP000239563">
    <property type="component" value="Chromosome V"/>
</dbReference>
<evidence type="ECO:0000259" key="1">
    <source>
        <dbReference type="Pfam" id="PF13302"/>
    </source>
</evidence>
<dbReference type="PANTHER" id="PTHR43441">
    <property type="entry name" value="RIBOSOMAL-PROTEIN-SERINE ACETYLTRANSFERASE"/>
    <property type="match status" value="1"/>
</dbReference>
<dbReference type="PANTHER" id="PTHR43441:SF2">
    <property type="entry name" value="FAMILY ACETYLTRANSFERASE, PUTATIVE (AFU_ORTHOLOGUE AFUA_7G00850)-RELATED"/>
    <property type="match status" value="1"/>
</dbReference>
<protein>
    <recommendedName>
        <fullName evidence="1">N-acetyltransferase domain-containing protein</fullName>
    </recommendedName>
</protein>
<accession>A0A2N8UCU8</accession>
<dbReference type="AlphaFoldDB" id="A0A2N8UCU8"/>
<dbReference type="InterPro" id="IPR051908">
    <property type="entry name" value="Ribosomal_N-acetyltransferase"/>
</dbReference>
<dbReference type="Gene3D" id="3.40.630.30">
    <property type="match status" value="1"/>
</dbReference>
<evidence type="ECO:0000313" key="2">
    <source>
        <dbReference type="EMBL" id="SJX62548.1"/>
    </source>
</evidence>
<dbReference type="Pfam" id="PF13302">
    <property type="entry name" value="Acetyltransf_3"/>
    <property type="match status" value="1"/>
</dbReference>
<dbReference type="EMBL" id="LT795058">
    <property type="protein sequence ID" value="SJX62548.1"/>
    <property type="molecule type" value="Genomic_DNA"/>
</dbReference>
<dbReference type="GO" id="GO:0008999">
    <property type="term" value="F:protein-N-terminal-alanine acetyltransferase activity"/>
    <property type="evidence" value="ECO:0007669"/>
    <property type="project" value="TreeGrafter"/>
</dbReference>